<dbReference type="RefSeq" id="XP_007411249.1">
    <property type="nucleotide sequence ID" value="XM_007411187.1"/>
</dbReference>
<organism evidence="3">
    <name type="scientific">Melampsora larici-populina (strain 98AG31 / pathotype 3-4-7)</name>
    <name type="common">Poplar leaf rust fungus</name>
    <dbReference type="NCBI Taxonomy" id="747676"/>
    <lineage>
        <taxon>Eukaryota</taxon>
        <taxon>Fungi</taxon>
        <taxon>Dikarya</taxon>
        <taxon>Basidiomycota</taxon>
        <taxon>Pucciniomycotina</taxon>
        <taxon>Pucciniomycetes</taxon>
        <taxon>Pucciniales</taxon>
        <taxon>Melampsoraceae</taxon>
        <taxon>Melampsora</taxon>
    </lineage>
</organism>
<protein>
    <recommendedName>
        <fullName evidence="1">Tetrapyrrole biosynthesis uroporphyrinogen III synthase domain-containing protein</fullName>
    </recommendedName>
</protein>
<dbReference type="PANTHER" id="PTHR12390:SF0">
    <property type="entry name" value="UROPORPHYRINOGEN-III SYNTHASE"/>
    <property type="match status" value="1"/>
</dbReference>
<dbReference type="eggNOG" id="KOG4132">
    <property type="taxonomic scope" value="Eukaryota"/>
</dbReference>
<dbReference type="SUPFAM" id="SSF69618">
    <property type="entry name" value="HemD-like"/>
    <property type="match status" value="1"/>
</dbReference>
<dbReference type="HOGENOM" id="CLU_950211_0_0_1"/>
<dbReference type="InParanoid" id="F4RQ19"/>
<sequence length="293" mass="32032">MLLVKHPTPCYEEDPWTIKLRSCHYEPVYMPVLDFSFDRIDELANLLEVGPANRWGGVIVTRLVSEALQEAIYRMSSQAMITKARLIFNSILSWLKPSAGGDCFPPITGLRVLGADEAGSGKSLGTFIARHFGATISDPGSFTDNDDRPTKLLPLLYLTGAHQHADLSNTLSSSEPPIPFVEWQVYTAHPIPKPAIQPLLPSFPSWVILFSPNSASLAFPQLKSLLENPHATSLRFAAIGPSTRDSLKSILGRSPDAVAPRPQPDALLEAIRVADGESQPEPIIHDSVTKSLH</sequence>
<dbReference type="GO" id="GO:0004852">
    <property type="term" value="F:uroporphyrinogen-III synthase activity"/>
    <property type="evidence" value="ECO:0007669"/>
    <property type="project" value="InterPro"/>
</dbReference>
<gene>
    <name evidence="2" type="ORF">MELLADRAFT_75003</name>
</gene>
<dbReference type="VEuPathDB" id="FungiDB:MELLADRAFT_75003"/>
<accession>F4RQ19</accession>
<evidence type="ECO:0000259" key="1">
    <source>
        <dbReference type="Pfam" id="PF02602"/>
    </source>
</evidence>
<dbReference type="Gene3D" id="3.40.50.10090">
    <property type="match status" value="2"/>
</dbReference>
<dbReference type="PANTHER" id="PTHR12390">
    <property type="entry name" value="UROPORPHYRINOGEN III SYNTHASE"/>
    <property type="match status" value="1"/>
</dbReference>
<dbReference type="OrthoDB" id="5595751at2759"/>
<dbReference type="UniPathway" id="UPA00251">
    <property type="reaction ID" value="UER00320"/>
</dbReference>
<feature type="domain" description="Tetrapyrrole biosynthesis uroporphyrinogen III synthase" evidence="1">
    <location>
        <begin position="155"/>
        <end position="269"/>
    </location>
</feature>
<evidence type="ECO:0000313" key="2">
    <source>
        <dbReference type="EMBL" id="EGG05327.1"/>
    </source>
</evidence>
<keyword evidence="3" id="KW-1185">Reference proteome</keyword>
<dbReference type="Proteomes" id="UP000001072">
    <property type="component" value="Unassembled WGS sequence"/>
</dbReference>
<dbReference type="GO" id="GO:0006780">
    <property type="term" value="P:uroporphyrinogen III biosynthetic process"/>
    <property type="evidence" value="ECO:0007669"/>
    <property type="project" value="InterPro"/>
</dbReference>
<reference evidence="3" key="1">
    <citation type="journal article" date="2011" name="Proc. Natl. Acad. Sci. U.S.A.">
        <title>Obligate biotrophy features unraveled by the genomic analysis of rust fungi.</title>
        <authorList>
            <person name="Duplessis S."/>
            <person name="Cuomo C.A."/>
            <person name="Lin Y.-C."/>
            <person name="Aerts A."/>
            <person name="Tisserant E."/>
            <person name="Veneault-Fourrey C."/>
            <person name="Joly D.L."/>
            <person name="Hacquard S."/>
            <person name="Amselem J."/>
            <person name="Cantarel B.L."/>
            <person name="Chiu R."/>
            <person name="Coutinho P.M."/>
            <person name="Feau N."/>
            <person name="Field M."/>
            <person name="Frey P."/>
            <person name="Gelhaye E."/>
            <person name="Goldberg J."/>
            <person name="Grabherr M.G."/>
            <person name="Kodira C.D."/>
            <person name="Kohler A."/>
            <person name="Kuees U."/>
            <person name="Lindquist E.A."/>
            <person name="Lucas S.M."/>
            <person name="Mago R."/>
            <person name="Mauceli E."/>
            <person name="Morin E."/>
            <person name="Murat C."/>
            <person name="Pangilinan J.L."/>
            <person name="Park R."/>
            <person name="Pearson M."/>
            <person name="Quesneville H."/>
            <person name="Rouhier N."/>
            <person name="Sakthikumar S."/>
            <person name="Salamov A.A."/>
            <person name="Schmutz J."/>
            <person name="Selles B."/>
            <person name="Shapiro H."/>
            <person name="Tanguay P."/>
            <person name="Tuskan G.A."/>
            <person name="Henrissat B."/>
            <person name="Van de Peer Y."/>
            <person name="Rouze P."/>
            <person name="Ellis J.G."/>
            <person name="Dodds P.N."/>
            <person name="Schein J.E."/>
            <person name="Zhong S."/>
            <person name="Hamelin R.C."/>
            <person name="Grigoriev I.V."/>
            <person name="Szabo L.J."/>
            <person name="Martin F."/>
        </authorList>
    </citation>
    <scope>NUCLEOTIDE SEQUENCE [LARGE SCALE GENOMIC DNA]</scope>
    <source>
        <strain evidence="3">98AG31 / pathotype 3-4-7</strain>
    </source>
</reference>
<proteinExistence type="predicted"/>
<dbReference type="InterPro" id="IPR003754">
    <property type="entry name" value="4pyrrol_synth_uPrphyn_synth"/>
</dbReference>
<dbReference type="GeneID" id="18932614"/>
<evidence type="ECO:0000313" key="3">
    <source>
        <dbReference type="Proteomes" id="UP000001072"/>
    </source>
</evidence>
<dbReference type="EMBL" id="GL883113">
    <property type="protein sequence ID" value="EGG05327.1"/>
    <property type="molecule type" value="Genomic_DNA"/>
</dbReference>
<dbReference type="InterPro" id="IPR036108">
    <property type="entry name" value="4pyrrol_syn_uPrphyn_synt_sf"/>
</dbReference>
<dbReference type="STRING" id="747676.F4RQ19"/>
<name>F4RQ19_MELLP</name>
<dbReference type="GO" id="GO:0005829">
    <property type="term" value="C:cytosol"/>
    <property type="evidence" value="ECO:0007669"/>
    <property type="project" value="TreeGrafter"/>
</dbReference>
<dbReference type="AlphaFoldDB" id="F4RQ19"/>
<dbReference type="FunCoup" id="F4RQ19">
    <property type="interactions" value="268"/>
</dbReference>
<dbReference type="GO" id="GO:0006782">
    <property type="term" value="P:protoporphyrinogen IX biosynthetic process"/>
    <property type="evidence" value="ECO:0007669"/>
    <property type="project" value="UniProtKB-UniPathway"/>
</dbReference>
<dbReference type="KEGG" id="mlr:MELLADRAFT_75003"/>
<dbReference type="InterPro" id="IPR039793">
    <property type="entry name" value="UROS/Hem4"/>
</dbReference>
<dbReference type="Pfam" id="PF02602">
    <property type="entry name" value="HEM4"/>
    <property type="match status" value="1"/>
</dbReference>